<evidence type="ECO:0000313" key="3">
    <source>
        <dbReference type="EMBL" id="MFC4534441.1"/>
    </source>
</evidence>
<organism evidence="3 4">
    <name type="scientific">Sphaerisporangium dianthi</name>
    <dbReference type="NCBI Taxonomy" id="1436120"/>
    <lineage>
        <taxon>Bacteria</taxon>
        <taxon>Bacillati</taxon>
        <taxon>Actinomycetota</taxon>
        <taxon>Actinomycetes</taxon>
        <taxon>Streptosporangiales</taxon>
        <taxon>Streptosporangiaceae</taxon>
        <taxon>Sphaerisporangium</taxon>
    </lineage>
</organism>
<dbReference type="Gene3D" id="3.30.70.1060">
    <property type="entry name" value="Dimeric alpha+beta barrel"/>
    <property type="match status" value="1"/>
</dbReference>
<dbReference type="Pfam" id="PF03795">
    <property type="entry name" value="YCII"/>
    <property type="match status" value="1"/>
</dbReference>
<dbReference type="RefSeq" id="WP_380845174.1">
    <property type="nucleotide sequence ID" value="NZ_JBHSFP010000022.1"/>
</dbReference>
<dbReference type="Proteomes" id="UP001596004">
    <property type="component" value="Unassembled WGS sequence"/>
</dbReference>
<dbReference type="InterPro" id="IPR011008">
    <property type="entry name" value="Dimeric_a/b-barrel"/>
</dbReference>
<accession>A0ABV9CMV3</accession>
<reference evidence="4" key="1">
    <citation type="journal article" date="2019" name="Int. J. Syst. Evol. Microbiol.">
        <title>The Global Catalogue of Microorganisms (GCM) 10K type strain sequencing project: providing services to taxonomists for standard genome sequencing and annotation.</title>
        <authorList>
            <consortium name="The Broad Institute Genomics Platform"/>
            <consortium name="The Broad Institute Genome Sequencing Center for Infectious Disease"/>
            <person name="Wu L."/>
            <person name="Ma J."/>
        </authorList>
    </citation>
    <scope>NUCLEOTIDE SEQUENCE [LARGE SCALE GENOMIC DNA]</scope>
    <source>
        <strain evidence="4">CGMCC 4.7132</strain>
    </source>
</reference>
<protein>
    <submittedName>
        <fullName evidence="3">YciI family protein</fullName>
    </submittedName>
</protein>
<evidence type="ECO:0000313" key="4">
    <source>
        <dbReference type="Proteomes" id="UP001596004"/>
    </source>
</evidence>
<dbReference type="SUPFAM" id="SSF54909">
    <property type="entry name" value="Dimeric alpha+beta barrel"/>
    <property type="match status" value="1"/>
</dbReference>
<dbReference type="EMBL" id="JBHSFP010000022">
    <property type="protein sequence ID" value="MFC4534441.1"/>
    <property type="molecule type" value="Genomic_DNA"/>
</dbReference>
<evidence type="ECO:0000259" key="2">
    <source>
        <dbReference type="Pfam" id="PF03795"/>
    </source>
</evidence>
<gene>
    <name evidence="3" type="ORF">ACFO60_27100</name>
</gene>
<dbReference type="InterPro" id="IPR005545">
    <property type="entry name" value="YCII"/>
</dbReference>
<name>A0ABV9CMV3_9ACTN</name>
<feature type="domain" description="YCII-related" evidence="2">
    <location>
        <begin position="11"/>
        <end position="80"/>
    </location>
</feature>
<comment type="similarity">
    <text evidence="1">Belongs to the YciI family.</text>
</comment>
<evidence type="ECO:0000256" key="1">
    <source>
        <dbReference type="ARBA" id="ARBA00007689"/>
    </source>
</evidence>
<comment type="caution">
    <text evidence="3">The sequence shown here is derived from an EMBL/GenBank/DDBJ whole genome shotgun (WGS) entry which is preliminary data.</text>
</comment>
<proteinExistence type="inferred from homology"/>
<sequence>MIVELVFTPSPERLSARPAHRALLGRLHLEGRLAAAGPWADDSGALLVFDVERAELDAIIGADPYYRTPGVEVAAVREWSPVIGPAR</sequence>
<keyword evidence="4" id="KW-1185">Reference proteome</keyword>